<gene>
    <name evidence="1" type="ORF">DPMN_140084</name>
</gene>
<proteinExistence type="predicted"/>
<dbReference type="EMBL" id="JAIWYP010000006">
    <property type="protein sequence ID" value="KAH3811672.1"/>
    <property type="molecule type" value="Genomic_DNA"/>
</dbReference>
<comment type="caution">
    <text evidence="1">The sequence shown here is derived from an EMBL/GenBank/DDBJ whole genome shotgun (WGS) entry which is preliminary data.</text>
</comment>
<reference evidence="1" key="2">
    <citation type="submission" date="2020-11" db="EMBL/GenBank/DDBJ databases">
        <authorList>
            <person name="McCartney M.A."/>
            <person name="Auch B."/>
            <person name="Kono T."/>
            <person name="Mallez S."/>
            <person name="Becker A."/>
            <person name="Gohl D.M."/>
            <person name="Silverstein K.A.T."/>
            <person name="Koren S."/>
            <person name="Bechman K.B."/>
            <person name="Herman A."/>
            <person name="Abrahante J.E."/>
            <person name="Garbe J."/>
        </authorList>
    </citation>
    <scope>NUCLEOTIDE SEQUENCE</scope>
    <source>
        <strain evidence="1">Duluth1</strain>
        <tissue evidence="1">Whole animal</tissue>
    </source>
</reference>
<dbReference type="AlphaFoldDB" id="A0A9D4JLF2"/>
<protein>
    <submittedName>
        <fullName evidence="1">Uncharacterized protein</fullName>
    </submittedName>
</protein>
<sequence>MDILVTPSGHQKAFVKHVCSLPLCSPFSLRKKCRRPYKTTTSRSSSGDRPVSNLRFADDIDLMGGTSSELHDLANILCEKAVAYVISLM</sequence>
<accession>A0A9D4JLF2</accession>
<reference evidence="1" key="1">
    <citation type="journal article" date="2019" name="bioRxiv">
        <title>The Genome of the Zebra Mussel, Dreissena polymorpha: A Resource for Invasive Species Research.</title>
        <authorList>
            <person name="McCartney M.A."/>
            <person name="Auch B."/>
            <person name="Kono T."/>
            <person name="Mallez S."/>
            <person name="Zhang Y."/>
            <person name="Obille A."/>
            <person name="Becker A."/>
            <person name="Abrahante J.E."/>
            <person name="Garbe J."/>
            <person name="Badalamenti J.P."/>
            <person name="Herman A."/>
            <person name="Mangelson H."/>
            <person name="Liachko I."/>
            <person name="Sullivan S."/>
            <person name="Sone E.D."/>
            <person name="Koren S."/>
            <person name="Silverstein K.A.T."/>
            <person name="Beckman K.B."/>
            <person name="Gohl D.M."/>
        </authorList>
    </citation>
    <scope>NUCLEOTIDE SEQUENCE</scope>
    <source>
        <strain evidence="1">Duluth1</strain>
        <tissue evidence="1">Whole animal</tissue>
    </source>
</reference>
<evidence type="ECO:0000313" key="1">
    <source>
        <dbReference type="EMBL" id="KAH3811672.1"/>
    </source>
</evidence>
<evidence type="ECO:0000313" key="2">
    <source>
        <dbReference type="Proteomes" id="UP000828390"/>
    </source>
</evidence>
<organism evidence="1 2">
    <name type="scientific">Dreissena polymorpha</name>
    <name type="common">Zebra mussel</name>
    <name type="synonym">Mytilus polymorpha</name>
    <dbReference type="NCBI Taxonomy" id="45954"/>
    <lineage>
        <taxon>Eukaryota</taxon>
        <taxon>Metazoa</taxon>
        <taxon>Spiralia</taxon>
        <taxon>Lophotrochozoa</taxon>
        <taxon>Mollusca</taxon>
        <taxon>Bivalvia</taxon>
        <taxon>Autobranchia</taxon>
        <taxon>Heteroconchia</taxon>
        <taxon>Euheterodonta</taxon>
        <taxon>Imparidentia</taxon>
        <taxon>Neoheterodontei</taxon>
        <taxon>Myida</taxon>
        <taxon>Dreissenoidea</taxon>
        <taxon>Dreissenidae</taxon>
        <taxon>Dreissena</taxon>
    </lineage>
</organism>
<dbReference type="Proteomes" id="UP000828390">
    <property type="component" value="Unassembled WGS sequence"/>
</dbReference>
<name>A0A9D4JLF2_DREPO</name>
<keyword evidence="2" id="KW-1185">Reference proteome</keyword>